<dbReference type="PANTHER" id="PTHR43280">
    <property type="entry name" value="ARAC-FAMILY TRANSCRIPTIONAL REGULATOR"/>
    <property type="match status" value="1"/>
</dbReference>
<gene>
    <name evidence="6" type="ORF">MNBD_GAMMA18-1274</name>
</gene>
<dbReference type="SUPFAM" id="SSF46689">
    <property type="entry name" value="Homeodomain-like"/>
    <property type="match status" value="2"/>
</dbReference>
<evidence type="ECO:0000256" key="1">
    <source>
        <dbReference type="ARBA" id="ARBA00023015"/>
    </source>
</evidence>
<dbReference type="AlphaFoldDB" id="A0A3B0ZQ98"/>
<keyword evidence="1" id="KW-0805">Transcription regulation</keyword>
<dbReference type="Pfam" id="PF12833">
    <property type="entry name" value="HTH_18"/>
    <property type="match status" value="1"/>
</dbReference>
<accession>A0A3B0ZQ98</accession>
<protein>
    <submittedName>
        <fullName evidence="6">Uncharacterized protein</fullName>
    </submittedName>
</protein>
<dbReference type="InterPro" id="IPR018062">
    <property type="entry name" value="HTH_AraC-typ_CS"/>
</dbReference>
<dbReference type="GO" id="GO:0043565">
    <property type="term" value="F:sequence-specific DNA binding"/>
    <property type="evidence" value="ECO:0007669"/>
    <property type="project" value="InterPro"/>
</dbReference>
<dbReference type="GO" id="GO:0000160">
    <property type="term" value="P:phosphorelay signal transduction system"/>
    <property type="evidence" value="ECO:0007669"/>
    <property type="project" value="InterPro"/>
</dbReference>
<dbReference type="InterPro" id="IPR018060">
    <property type="entry name" value="HTH_AraC"/>
</dbReference>
<dbReference type="CDD" id="cd00156">
    <property type="entry name" value="REC"/>
    <property type="match status" value="1"/>
</dbReference>
<dbReference type="InterPro" id="IPR011006">
    <property type="entry name" value="CheY-like_superfamily"/>
</dbReference>
<dbReference type="InterPro" id="IPR001789">
    <property type="entry name" value="Sig_transdc_resp-reg_receiver"/>
</dbReference>
<evidence type="ECO:0000313" key="6">
    <source>
        <dbReference type="EMBL" id="VAW89517.1"/>
    </source>
</evidence>
<dbReference type="PROSITE" id="PS50110">
    <property type="entry name" value="RESPONSE_REGULATORY"/>
    <property type="match status" value="1"/>
</dbReference>
<dbReference type="InterPro" id="IPR009057">
    <property type="entry name" value="Homeodomain-like_sf"/>
</dbReference>
<reference evidence="6" key="1">
    <citation type="submission" date="2018-06" db="EMBL/GenBank/DDBJ databases">
        <authorList>
            <person name="Zhirakovskaya E."/>
        </authorList>
    </citation>
    <scope>NUCLEOTIDE SEQUENCE</scope>
</reference>
<sequence>MDVLQVLWVDLRSVQEQVSSYHYLNKEWTVSRVSHIDKIDQKMGENPPKVVCFEFDYPDIPRLSALRQVRCLFPSTPVIMLTKQHSEALAVWALRVQVWDYLVKPFQPQELVASIATLLAADELSTNKISQSPQRANLLSNPFPPEVRIQTAQPKKTYPAELFVETHYHEKIYEEEVAQLCGLNVGTFSRHFKKEHKVTFRGYLINYRIFKARELLENPNVMVTDIAYTVGFNDPSYFTRMFRRIVGVSPSHYHQTYKITT</sequence>
<evidence type="ECO:0000259" key="4">
    <source>
        <dbReference type="PROSITE" id="PS01124"/>
    </source>
</evidence>
<feature type="domain" description="Response regulatory" evidence="5">
    <location>
        <begin position="5"/>
        <end position="119"/>
    </location>
</feature>
<feature type="domain" description="HTH araC/xylS-type" evidence="4">
    <location>
        <begin position="158"/>
        <end position="256"/>
    </location>
</feature>
<dbReference type="Gene3D" id="3.40.50.2300">
    <property type="match status" value="1"/>
</dbReference>
<dbReference type="PRINTS" id="PR00032">
    <property type="entry name" value="HTHARAC"/>
</dbReference>
<dbReference type="EMBL" id="UOFP01000277">
    <property type="protein sequence ID" value="VAW89517.1"/>
    <property type="molecule type" value="Genomic_DNA"/>
</dbReference>
<organism evidence="6">
    <name type="scientific">hydrothermal vent metagenome</name>
    <dbReference type="NCBI Taxonomy" id="652676"/>
    <lineage>
        <taxon>unclassified sequences</taxon>
        <taxon>metagenomes</taxon>
        <taxon>ecological metagenomes</taxon>
    </lineage>
</organism>
<keyword evidence="2" id="KW-0238">DNA-binding</keyword>
<dbReference type="GO" id="GO:0003700">
    <property type="term" value="F:DNA-binding transcription factor activity"/>
    <property type="evidence" value="ECO:0007669"/>
    <property type="project" value="InterPro"/>
</dbReference>
<evidence type="ECO:0000259" key="5">
    <source>
        <dbReference type="PROSITE" id="PS50110"/>
    </source>
</evidence>
<dbReference type="PANTHER" id="PTHR43280:SF28">
    <property type="entry name" value="HTH-TYPE TRANSCRIPTIONAL ACTIVATOR RHAS"/>
    <property type="match status" value="1"/>
</dbReference>
<dbReference type="SMART" id="SM00342">
    <property type="entry name" value="HTH_ARAC"/>
    <property type="match status" value="1"/>
</dbReference>
<evidence type="ECO:0000256" key="2">
    <source>
        <dbReference type="ARBA" id="ARBA00023125"/>
    </source>
</evidence>
<dbReference type="InterPro" id="IPR020449">
    <property type="entry name" value="Tscrpt_reg_AraC-type_HTH"/>
</dbReference>
<name>A0A3B0ZQ98_9ZZZZ</name>
<dbReference type="Pfam" id="PF00072">
    <property type="entry name" value="Response_reg"/>
    <property type="match status" value="1"/>
</dbReference>
<proteinExistence type="predicted"/>
<evidence type="ECO:0000256" key="3">
    <source>
        <dbReference type="ARBA" id="ARBA00023163"/>
    </source>
</evidence>
<dbReference type="SMART" id="SM00448">
    <property type="entry name" value="REC"/>
    <property type="match status" value="1"/>
</dbReference>
<dbReference type="PROSITE" id="PS01124">
    <property type="entry name" value="HTH_ARAC_FAMILY_2"/>
    <property type="match status" value="1"/>
</dbReference>
<keyword evidence="3" id="KW-0804">Transcription</keyword>
<dbReference type="SUPFAM" id="SSF52172">
    <property type="entry name" value="CheY-like"/>
    <property type="match status" value="1"/>
</dbReference>
<dbReference type="PROSITE" id="PS00041">
    <property type="entry name" value="HTH_ARAC_FAMILY_1"/>
    <property type="match status" value="1"/>
</dbReference>
<dbReference type="Gene3D" id="1.10.10.60">
    <property type="entry name" value="Homeodomain-like"/>
    <property type="match status" value="2"/>
</dbReference>